<reference evidence="2 3" key="1">
    <citation type="journal article" date="2004" name="Proc. Natl. Acad. Sci. U.S.A.">
        <title>The complete genomic sequence of Nocardia farcinica IFM 10152.</title>
        <authorList>
            <person name="Ishikawa J."/>
            <person name="Yamashita A."/>
            <person name="Mikami Y."/>
            <person name="Hoshino Y."/>
            <person name="Kurita H."/>
            <person name="Hotta K."/>
            <person name="Shiba T."/>
            <person name="Hattori M."/>
        </authorList>
    </citation>
    <scope>NUCLEOTIDE SEQUENCE [LARGE SCALE GENOMIC DNA]</scope>
    <source>
        <strain evidence="2 3">IFM 10152</strain>
    </source>
</reference>
<dbReference type="Proteomes" id="UP000006820">
    <property type="component" value="Chromosome"/>
</dbReference>
<dbReference type="AlphaFoldDB" id="Q5YUI5"/>
<name>Q5YUI5_NOCFA</name>
<protein>
    <recommendedName>
        <fullName evidence="4">DNA-binding protein</fullName>
    </recommendedName>
</protein>
<dbReference type="InterPro" id="IPR010982">
    <property type="entry name" value="Lambda_DNA-bd_dom_sf"/>
</dbReference>
<dbReference type="InterPro" id="IPR011990">
    <property type="entry name" value="TPR-like_helical_dom_sf"/>
</dbReference>
<dbReference type="EMBL" id="AP006618">
    <property type="protein sequence ID" value="BAD58156.1"/>
    <property type="molecule type" value="Genomic_DNA"/>
</dbReference>
<dbReference type="eggNOG" id="COG0457">
    <property type="taxonomic scope" value="Bacteria"/>
</dbReference>
<proteinExistence type="predicted"/>
<sequence length="470" mass="51705">MSRNRRLHTRELELKPMIVERWTGVESKALREAMHLSIEKFSARTSIAPRTIAEWEEKGPRARLRPSSQALLEKTLLESPTSVAARFARLLSVARPRTEQPDPNPPATVTLTNDPAGRPAPIVLGSEDEDPVWVHARTLAGEVVLVSLPRRTVVAGFGVGALAAAVGARPVSALASSAQIDHAAHFSRLRLSLIESDNLHGSQSAIPLVEQNLQIMNELRRGGIGDMTQMQRLRILYAELAAWLHQDGRNWSRAQHWTDRALTWSHQLGDSYYIAAALIRKAQLANDQGDGTEAIELAEAAERAAPPRTRFQAVAATYAGFGAALIGDRTGSERAFDRARRHLHDADHDASWGFFLDEPYIAAHEAHGKLALGSYRIAAEQFSDAISAMRPEYLRDQAVYLSRQAVAYARTGQFEPAAHVGLTALRVGVSTGSERVLHNVRQLHRLLGSGATTEVVEFKDAARQWEVVKS</sequence>
<evidence type="ECO:0000313" key="2">
    <source>
        <dbReference type="EMBL" id="BAD58156.1"/>
    </source>
</evidence>
<dbReference type="KEGG" id="nfa:NFA_33090"/>
<evidence type="ECO:0000313" key="3">
    <source>
        <dbReference type="Proteomes" id="UP000006820"/>
    </source>
</evidence>
<dbReference type="HOGENOM" id="CLU_037937_2_0_11"/>
<evidence type="ECO:0008006" key="4">
    <source>
        <dbReference type="Google" id="ProtNLM"/>
    </source>
</evidence>
<organism evidence="2 3">
    <name type="scientific">Nocardia farcinica (strain IFM 10152)</name>
    <dbReference type="NCBI Taxonomy" id="247156"/>
    <lineage>
        <taxon>Bacteria</taxon>
        <taxon>Bacillati</taxon>
        <taxon>Actinomycetota</taxon>
        <taxon>Actinomycetes</taxon>
        <taxon>Mycobacteriales</taxon>
        <taxon>Nocardiaceae</taxon>
        <taxon>Nocardia</taxon>
    </lineage>
</organism>
<gene>
    <name evidence="2" type="ordered locus">NFA_33090</name>
</gene>
<feature type="region of interest" description="Disordered" evidence="1">
    <location>
        <begin position="94"/>
        <end position="116"/>
    </location>
</feature>
<dbReference type="InterPro" id="IPR001387">
    <property type="entry name" value="Cro/C1-type_HTH"/>
</dbReference>
<dbReference type="Gene3D" id="1.25.40.10">
    <property type="entry name" value="Tetratricopeptide repeat domain"/>
    <property type="match status" value="1"/>
</dbReference>
<dbReference type="Gene3D" id="1.10.260.40">
    <property type="entry name" value="lambda repressor-like DNA-binding domains"/>
    <property type="match status" value="1"/>
</dbReference>
<dbReference type="SUPFAM" id="SSF48452">
    <property type="entry name" value="TPR-like"/>
    <property type="match status" value="1"/>
</dbReference>
<dbReference type="STRING" id="247156.NFA_33090"/>
<dbReference type="CDD" id="cd00093">
    <property type="entry name" value="HTH_XRE"/>
    <property type="match status" value="1"/>
</dbReference>
<keyword evidence="3" id="KW-1185">Reference proteome</keyword>
<accession>Q5YUI5</accession>
<dbReference type="GO" id="GO:0003677">
    <property type="term" value="F:DNA binding"/>
    <property type="evidence" value="ECO:0007669"/>
    <property type="project" value="InterPro"/>
</dbReference>
<evidence type="ECO:0000256" key="1">
    <source>
        <dbReference type="SAM" id="MobiDB-lite"/>
    </source>
</evidence>